<sequence>MNEGARTAGPNVGAVDAGQPAPTVQTTHLDDGPTVVSERWEGAHSVSVGVWVGVGSRDEPAARAGASHFLEHLLFKGTERRSARSIAELVDGSGGEMNAATGKEFTAFYARLPAGGQDLAVDLLGDVLCGPALRAADVETERRVILEELHLQEDDPSDVVASLLDEALFPDHDLGREVLGTRKSVEALDRDGIAAFHDRWYRSPNLVLAAAGIVDHDLLVESVAVAFAGRGGGEAPKRSAPEALPCGDRTLRRPTESVHMAWGWRSIHRHDQRRRALGLGVHVLGGGLSSRLFQAVREDRGLAYSVFAGAHLYSDAGALGIHAATEPDRADELRRVVEDEVSAVAEHGITADELEIARRGFEGARLLGLEDSGSRMTRLGNGQSLYGRVESVDEFVASLRAIRLDEVNAVLAEVLTPAATLAMVGPPA</sequence>
<feature type="domain" description="Peptidase M16 C-terminal" evidence="4">
    <location>
        <begin position="188"/>
        <end position="360"/>
    </location>
</feature>
<dbReference type="Pfam" id="PF05193">
    <property type="entry name" value="Peptidase_M16_C"/>
    <property type="match status" value="1"/>
</dbReference>
<reference evidence="5" key="1">
    <citation type="submission" date="2018-05" db="EMBL/GenBank/DDBJ databases">
        <authorList>
            <person name="Lanie J.A."/>
            <person name="Ng W.-L."/>
            <person name="Kazmierczak K.M."/>
            <person name="Andrzejewski T.M."/>
            <person name="Davidsen T.M."/>
            <person name="Wayne K.J."/>
            <person name="Tettelin H."/>
            <person name="Glass J.I."/>
            <person name="Rusch D."/>
            <person name="Podicherti R."/>
            <person name="Tsui H.-C.T."/>
            <person name="Winkler M.E."/>
        </authorList>
    </citation>
    <scope>NUCLEOTIDE SEQUENCE</scope>
</reference>
<dbReference type="SUPFAM" id="SSF63411">
    <property type="entry name" value="LuxS/MPP-like metallohydrolase"/>
    <property type="match status" value="2"/>
</dbReference>
<name>A0A381SC71_9ZZZZ</name>
<dbReference type="PANTHER" id="PTHR11851:SF49">
    <property type="entry name" value="MITOCHONDRIAL-PROCESSING PEPTIDASE SUBUNIT ALPHA"/>
    <property type="match status" value="1"/>
</dbReference>
<protein>
    <recommendedName>
        <fullName evidence="6">Peptidase M16 N-terminal domain-containing protein</fullName>
    </recommendedName>
</protein>
<accession>A0A381SC71</accession>
<evidence type="ECO:0000259" key="4">
    <source>
        <dbReference type="Pfam" id="PF05193"/>
    </source>
</evidence>
<proteinExistence type="inferred from homology"/>
<dbReference type="PROSITE" id="PS00143">
    <property type="entry name" value="INSULINASE"/>
    <property type="match status" value="1"/>
</dbReference>
<dbReference type="AlphaFoldDB" id="A0A381SC71"/>
<dbReference type="InterPro" id="IPR050361">
    <property type="entry name" value="MPP/UQCRC_Complex"/>
</dbReference>
<dbReference type="PANTHER" id="PTHR11851">
    <property type="entry name" value="METALLOPROTEASE"/>
    <property type="match status" value="1"/>
</dbReference>
<evidence type="ECO:0000256" key="2">
    <source>
        <dbReference type="SAM" id="MobiDB-lite"/>
    </source>
</evidence>
<dbReference type="InterPro" id="IPR011765">
    <property type="entry name" value="Pept_M16_N"/>
</dbReference>
<evidence type="ECO:0000256" key="1">
    <source>
        <dbReference type="ARBA" id="ARBA00007261"/>
    </source>
</evidence>
<evidence type="ECO:0000313" key="5">
    <source>
        <dbReference type="EMBL" id="SVA00901.1"/>
    </source>
</evidence>
<dbReference type="GO" id="GO:0046872">
    <property type="term" value="F:metal ion binding"/>
    <property type="evidence" value="ECO:0007669"/>
    <property type="project" value="InterPro"/>
</dbReference>
<dbReference type="InterPro" id="IPR011249">
    <property type="entry name" value="Metalloenz_LuxS/M16"/>
</dbReference>
<feature type="domain" description="Peptidase M16 N-terminal" evidence="3">
    <location>
        <begin position="35"/>
        <end position="181"/>
    </location>
</feature>
<evidence type="ECO:0000259" key="3">
    <source>
        <dbReference type="Pfam" id="PF00675"/>
    </source>
</evidence>
<feature type="region of interest" description="Disordered" evidence="2">
    <location>
        <begin position="1"/>
        <end position="30"/>
    </location>
</feature>
<dbReference type="Gene3D" id="3.30.830.10">
    <property type="entry name" value="Metalloenzyme, LuxS/M16 peptidase-like"/>
    <property type="match status" value="2"/>
</dbReference>
<comment type="similarity">
    <text evidence="1">Belongs to the peptidase M16 family.</text>
</comment>
<dbReference type="GO" id="GO:0006508">
    <property type="term" value="P:proteolysis"/>
    <property type="evidence" value="ECO:0007669"/>
    <property type="project" value="InterPro"/>
</dbReference>
<organism evidence="5">
    <name type="scientific">marine metagenome</name>
    <dbReference type="NCBI Taxonomy" id="408172"/>
    <lineage>
        <taxon>unclassified sequences</taxon>
        <taxon>metagenomes</taxon>
        <taxon>ecological metagenomes</taxon>
    </lineage>
</organism>
<dbReference type="InterPro" id="IPR007863">
    <property type="entry name" value="Peptidase_M16_C"/>
</dbReference>
<dbReference type="GO" id="GO:0004222">
    <property type="term" value="F:metalloendopeptidase activity"/>
    <property type="evidence" value="ECO:0007669"/>
    <property type="project" value="InterPro"/>
</dbReference>
<dbReference type="EMBL" id="UINC01002849">
    <property type="protein sequence ID" value="SVA00901.1"/>
    <property type="molecule type" value="Genomic_DNA"/>
</dbReference>
<dbReference type="InterPro" id="IPR001431">
    <property type="entry name" value="Pept_M16_Zn_BS"/>
</dbReference>
<evidence type="ECO:0008006" key="6">
    <source>
        <dbReference type="Google" id="ProtNLM"/>
    </source>
</evidence>
<gene>
    <name evidence="5" type="ORF">METZ01_LOCUS53755</name>
</gene>
<dbReference type="Pfam" id="PF00675">
    <property type="entry name" value="Peptidase_M16"/>
    <property type="match status" value="1"/>
</dbReference>